<accession>A0A3M0CSL0</accession>
<comment type="caution">
    <text evidence="1">The sequence shown here is derived from an EMBL/GenBank/DDBJ whole genome shotgun (WGS) entry which is preliminary data.</text>
</comment>
<evidence type="ECO:0000313" key="1">
    <source>
        <dbReference type="EMBL" id="RMB12522.1"/>
    </source>
</evidence>
<gene>
    <name evidence="1" type="ORF">ATH50_3186</name>
</gene>
<protein>
    <submittedName>
        <fullName evidence="1">Uncharacterized protein</fullName>
    </submittedName>
</protein>
<organism evidence="1 2">
    <name type="scientific">Haloplanus aerogenes</name>
    <dbReference type="NCBI Taxonomy" id="660522"/>
    <lineage>
        <taxon>Archaea</taxon>
        <taxon>Methanobacteriati</taxon>
        <taxon>Methanobacteriota</taxon>
        <taxon>Stenosarchaea group</taxon>
        <taxon>Halobacteria</taxon>
        <taxon>Halobacteriales</taxon>
        <taxon>Haloferacaceae</taxon>
        <taxon>Haloplanus</taxon>
    </lineage>
</organism>
<proteinExistence type="predicted"/>
<sequence length="39" mass="4477">MGETTDSTDTDDLTRPRFRGCVFCYTAEMVAYGVRKARR</sequence>
<reference evidence="1 2" key="1">
    <citation type="journal article" date="2015" name="Stand. Genomic Sci.">
        <title>Genomic Encyclopedia of Bacterial and Archaeal Type Strains, Phase III: the genomes of soil and plant-associated and newly described type strains.</title>
        <authorList>
            <person name="Whitman W.B."/>
            <person name="Woyke T."/>
            <person name="Klenk H.P."/>
            <person name="Zhou Y."/>
            <person name="Lilburn T.G."/>
            <person name="Beck B.J."/>
            <person name="De Vos P."/>
            <person name="Vandamme P."/>
            <person name="Eisen J.A."/>
            <person name="Garrity G."/>
            <person name="Hugenholtz P."/>
            <person name="Kyrpides N.C."/>
        </authorList>
    </citation>
    <scope>NUCLEOTIDE SEQUENCE [LARGE SCALE GENOMIC DNA]</scope>
    <source>
        <strain evidence="1 2">CGMCC 1.10124</strain>
    </source>
</reference>
<dbReference type="EMBL" id="REFS01000007">
    <property type="protein sequence ID" value="RMB12522.1"/>
    <property type="molecule type" value="Genomic_DNA"/>
</dbReference>
<dbReference type="Proteomes" id="UP000277326">
    <property type="component" value="Unassembled WGS sequence"/>
</dbReference>
<name>A0A3M0CSL0_9EURY</name>
<evidence type="ECO:0000313" key="2">
    <source>
        <dbReference type="Proteomes" id="UP000277326"/>
    </source>
</evidence>
<dbReference type="AlphaFoldDB" id="A0A3M0CSL0"/>